<dbReference type="Pfam" id="PF07542">
    <property type="entry name" value="ATP12"/>
    <property type="match status" value="1"/>
</dbReference>
<keyword evidence="2" id="KW-0809">Transit peptide</keyword>
<sequence length="237" mass="26306">MSDWKAKRFWKDAAVVEVEGGFTVELDGRRVKTPAKRPLTLPTRAMAEAVAAEWQAQEKQIDPRTMPVTKTANAAIDKVAVQKDEVVEMLAAYGDSDLLCYRAESPEELVARQDALWDPMLDWAAAHLGAKLAPRRGIMHAPQDPQALAELYRRTAALDAFELAAFHDLVSLTGSLVLGFAALEQSHAPEDIWTLSRLDETWQAEQWGRDDIAEAEAEIKRQAFLHACAMIVLCRAA</sequence>
<dbReference type="RefSeq" id="WP_093743416.1">
    <property type="nucleotide sequence ID" value="NZ_FNBP01000009.1"/>
</dbReference>
<name>A0A1G7VC64_9RHOB</name>
<dbReference type="OrthoDB" id="9797825at2"/>
<dbReference type="InterPro" id="IPR011419">
    <property type="entry name" value="ATP12_ATP_synth-F1-assembly"/>
</dbReference>
<evidence type="ECO:0000256" key="3">
    <source>
        <dbReference type="ARBA" id="ARBA00023186"/>
    </source>
</evidence>
<keyword evidence="3" id="KW-0143">Chaperone</keyword>
<dbReference type="InterPro" id="IPR042272">
    <property type="entry name" value="ATP12_ATP_synth-F1-assembly_N"/>
</dbReference>
<evidence type="ECO:0000256" key="2">
    <source>
        <dbReference type="ARBA" id="ARBA00022946"/>
    </source>
</evidence>
<comment type="similarity">
    <text evidence="1">Belongs to the ATP12 family.</text>
</comment>
<dbReference type="AlphaFoldDB" id="A0A1G7VC64"/>
<dbReference type="PANTHER" id="PTHR21013">
    <property type="entry name" value="ATP SYNTHASE MITOCHONDRIAL F1 COMPLEX ASSEMBLY FACTOR 2/ATP12 PROTEIN, MITOCHONDRIAL PRECURSOR"/>
    <property type="match status" value="1"/>
</dbReference>
<protein>
    <submittedName>
        <fullName evidence="4">Chaperone required for the assembly of the F1-ATPase</fullName>
    </submittedName>
</protein>
<dbReference type="InterPro" id="IPR023335">
    <property type="entry name" value="ATP12_ortho_dom_sf"/>
</dbReference>
<keyword evidence="5" id="KW-1185">Reference proteome</keyword>
<organism evidence="4 5">
    <name type="scientific">Sulfitobacter delicatus</name>
    <dbReference type="NCBI Taxonomy" id="218672"/>
    <lineage>
        <taxon>Bacteria</taxon>
        <taxon>Pseudomonadati</taxon>
        <taxon>Pseudomonadota</taxon>
        <taxon>Alphaproteobacteria</taxon>
        <taxon>Rhodobacterales</taxon>
        <taxon>Roseobacteraceae</taxon>
        <taxon>Sulfitobacter</taxon>
    </lineage>
</organism>
<evidence type="ECO:0000313" key="5">
    <source>
        <dbReference type="Proteomes" id="UP000199399"/>
    </source>
</evidence>
<evidence type="ECO:0000256" key="1">
    <source>
        <dbReference type="ARBA" id="ARBA00008231"/>
    </source>
</evidence>
<proteinExistence type="inferred from homology"/>
<dbReference type="PANTHER" id="PTHR21013:SF10">
    <property type="entry name" value="ATP SYNTHASE MITOCHONDRIAL F1 COMPLEX ASSEMBLY FACTOR 2"/>
    <property type="match status" value="1"/>
</dbReference>
<evidence type="ECO:0000313" key="4">
    <source>
        <dbReference type="EMBL" id="SDG57412.1"/>
    </source>
</evidence>
<dbReference type="Proteomes" id="UP000199399">
    <property type="component" value="Unassembled WGS sequence"/>
</dbReference>
<dbReference type="EMBL" id="FNBP01000009">
    <property type="protein sequence ID" value="SDG57412.1"/>
    <property type="molecule type" value="Genomic_DNA"/>
</dbReference>
<dbReference type="SUPFAM" id="SSF160909">
    <property type="entry name" value="ATP12-like"/>
    <property type="match status" value="1"/>
</dbReference>
<dbReference type="Gene3D" id="1.10.3580.10">
    <property type="entry name" value="ATP12 ATPase"/>
    <property type="match status" value="1"/>
</dbReference>
<gene>
    <name evidence="4" type="ORF">SAMN04489759_10927</name>
</gene>
<reference evidence="5" key="1">
    <citation type="submission" date="2016-10" db="EMBL/GenBank/DDBJ databases">
        <authorList>
            <person name="Varghese N."/>
            <person name="Submissions S."/>
        </authorList>
    </citation>
    <scope>NUCLEOTIDE SEQUENCE [LARGE SCALE GENOMIC DNA]</scope>
    <source>
        <strain evidence="5">DSM 16477</strain>
    </source>
</reference>
<dbReference type="GO" id="GO:0043461">
    <property type="term" value="P:proton-transporting ATP synthase complex assembly"/>
    <property type="evidence" value="ECO:0007669"/>
    <property type="project" value="InterPro"/>
</dbReference>
<dbReference type="Gene3D" id="3.30.2180.10">
    <property type="entry name" value="ATP12-like"/>
    <property type="match status" value="1"/>
</dbReference>
<dbReference type="STRING" id="218672.SAMN04489759_10927"/>
<accession>A0A1G7VC64</accession>